<organism evidence="2 3">
    <name type="scientific">Racocetra fulgida</name>
    <dbReference type="NCBI Taxonomy" id="60492"/>
    <lineage>
        <taxon>Eukaryota</taxon>
        <taxon>Fungi</taxon>
        <taxon>Fungi incertae sedis</taxon>
        <taxon>Mucoromycota</taxon>
        <taxon>Glomeromycotina</taxon>
        <taxon>Glomeromycetes</taxon>
        <taxon>Diversisporales</taxon>
        <taxon>Gigasporaceae</taxon>
        <taxon>Racocetra</taxon>
    </lineage>
</organism>
<accession>A0A9N9N8E2</accession>
<dbReference type="GO" id="GO:0004099">
    <property type="term" value="F:chitin deacetylase activity"/>
    <property type="evidence" value="ECO:0007669"/>
    <property type="project" value="TreeGrafter"/>
</dbReference>
<feature type="non-terminal residue" evidence="2">
    <location>
        <position position="1"/>
    </location>
</feature>
<protein>
    <submittedName>
        <fullName evidence="2">9711_t:CDS:1</fullName>
    </submittedName>
</protein>
<evidence type="ECO:0000259" key="1">
    <source>
        <dbReference type="PROSITE" id="PS51677"/>
    </source>
</evidence>
<dbReference type="EMBL" id="CAJVPZ010022121">
    <property type="protein sequence ID" value="CAG8710362.1"/>
    <property type="molecule type" value="Genomic_DNA"/>
</dbReference>
<reference evidence="2" key="1">
    <citation type="submission" date="2021-06" db="EMBL/GenBank/DDBJ databases">
        <authorList>
            <person name="Kallberg Y."/>
            <person name="Tangrot J."/>
            <person name="Rosling A."/>
        </authorList>
    </citation>
    <scope>NUCLEOTIDE SEQUENCE</scope>
    <source>
        <strain evidence="2">IN212</strain>
    </source>
</reference>
<feature type="non-terminal residue" evidence="2">
    <location>
        <position position="170"/>
    </location>
</feature>
<dbReference type="Pfam" id="PF01522">
    <property type="entry name" value="Polysacc_deac_1"/>
    <property type="match status" value="1"/>
</dbReference>
<keyword evidence="3" id="KW-1185">Reference proteome</keyword>
<dbReference type="PANTHER" id="PTHR10587:SF98">
    <property type="entry name" value="CHITIN DEACETYLASE"/>
    <property type="match status" value="1"/>
</dbReference>
<gene>
    <name evidence="2" type="ORF">RFULGI_LOCUS10804</name>
</gene>
<dbReference type="AlphaFoldDB" id="A0A9N9N8E2"/>
<dbReference type="SUPFAM" id="SSF88713">
    <property type="entry name" value="Glycoside hydrolase/deacetylase"/>
    <property type="match status" value="1"/>
</dbReference>
<dbReference type="OrthoDB" id="407355at2759"/>
<dbReference type="InterPro" id="IPR050248">
    <property type="entry name" value="Polysacc_deacetylase_ArnD"/>
</dbReference>
<dbReference type="GO" id="GO:0005975">
    <property type="term" value="P:carbohydrate metabolic process"/>
    <property type="evidence" value="ECO:0007669"/>
    <property type="project" value="InterPro"/>
</dbReference>
<dbReference type="Gene3D" id="3.20.20.370">
    <property type="entry name" value="Glycoside hydrolase/deacetylase"/>
    <property type="match status" value="1"/>
</dbReference>
<evidence type="ECO:0000313" key="3">
    <source>
        <dbReference type="Proteomes" id="UP000789396"/>
    </source>
</evidence>
<dbReference type="InterPro" id="IPR002509">
    <property type="entry name" value="NODB_dom"/>
</dbReference>
<dbReference type="PANTHER" id="PTHR10587">
    <property type="entry name" value="GLYCOSYL TRANSFERASE-RELATED"/>
    <property type="match status" value="1"/>
</dbReference>
<sequence length="170" mass="19077">IWKKPTIKDFNTKDFKWINSSINWSKVPNIAPRKMVNGDIDMTGYPDSDPDCTWGLTYDDGPSCAHTVFYDFLRDNNQSATMFFIGSNVATLPHEARRAYLDVCSNLTTIITFTDTNDWNMEPDGTEQPAQIDATFQSFIDMGQNGTFADSGAIVLEHELNNGTMSKAIE</sequence>
<dbReference type="GO" id="GO:0009272">
    <property type="term" value="P:fungal-type cell wall biogenesis"/>
    <property type="evidence" value="ECO:0007669"/>
    <property type="project" value="UniProtKB-ARBA"/>
</dbReference>
<dbReference type="GO" id="GO:0016020">
    <property type="term" value="C:membrane"/>
    <property type="evidence" value="ECO:0007669"/>
    <property type="project" value="TreeGrafter"/>
</dbReference>
<name>A0A9N9N8E2_9GLOM</name>
<comment type="caution">
    <text evidence="2">The sequence shown here is derived from an EMBL/GenBank/DDBJ whole genome shotgun (WGS) entry which is preliminary data.</text>
</comment>
<dbReference type="InterPro" id="IPR011330">
    <property type="entry name" value="Glyco_hydro/deAcase_b/a-brl"/>
</dbReference>
<proteinExistence type="predicted"/>
<feature type="domain" description="NodB homology" evidence="1">
    <location>
        <begin position="52"/>
        <end position="170"/>
    </location>
</feature>
<evidence type="ECO:0000313" key="2">
    <source>
        <dbReference type="EMBL" id="CAG8710362.1"/>
    </source>
</evidence>
<dbReference type="PROSITE" id="PS51677">
    <property type="entry name" value="NODB"/>
    <property type="match status" value="1"/>
</dbReference>
<dbReference type="Proteomes" id="UP000789396">
    <property type="component" value="Unassembled WGS sequence"/>
</dbReference>